<keyword evidence="5 6" id="KW-0472">Membrane</keyword>
<feature type="transmembrane region" description="Helical" evidence="6">
    <location>
        <begin position="339"/>
        <end position="360"/>
    </location>
</feature>
<dbReference type="PRINTS" id="PR00173">
    <property type="entry name" value="EDTRNSPORT"/>
</dbReference>
<dbReference type="RefSeq" id="WP_114958143.1">
    <property type="nucleotide sequence ID" value="NZ_JBHSJF010000005.1"/>
</dbReference>
<dbReference type="InterPro" id="IPR036259">
    <property type="entry name" value="MFS_trans_sf"/>
</dbReference>
<dbReference type="InterPro" id="IPR011701">
    <property type="entry name" value="MFS"/>
</dbReference>
<dbReference type="PROSITE" id="PS50850">
    <property type="entry name" value="MFS"/>
    <property type="match status" value="1"/>
</dbReference>
<dbReference type="Proteomes" id="UP001595796">
    <property type="component" value="Unassembled WGS sequence"/>
</dbReference>
<dbReference type="PANTHER" id="PTHR43124">
    <property type="entry name" value="PURINE EFFLUX PUMP PBUE"/>
    <property type="match status" value="1"/>
</dbReference>
<name>A0ABV9YZQ9_9HYPH</name>
<feature type="transmembrane region" description="Helical" evidence="6">
    <location>
        <begin position="142"/>
        <end position="164"/>
    </location>
</feature>
<reference evidence="9" key="1">
    <citation type="journal article" date="2019" name="Int. J. Syst. Evol. Microbiol.">
        <title>The Global Catalogue of Microorganisms (GCM) 10K type strain sequencing project: providing services to taxonomists for standard genome sequencing and annotation.</title>
        <authorList>
            <consortium name="The Broad Institute Genomics Platform"/>
            <consortium name="The Broad Institute Genome Sequencing Center for Infectious Disease"/>
            <person name="Wu L."/>
            <person name="Ma J."/>
        </authorList>
    </citation>
    <scope>NUCLEOTIDE SEQUENCE [LARGE SCALE GENOMIC DNA]</scope>
    <source>
        <strain evidence="9">CGMCC 1.16444</strain>
    </source>
</reference>
<dbReference type="Pfam" id="PF07690">
    <property type="entry name" value="MFS_1"/>
    <property type="match status" value="1"/>
</dbReference>
<gene>
    <name evidence="8" type="ORF">ACFPFW_06625</name>
</gene>
<organism evidence="8 9">
    <name type="scientific">Flaviflagellibacter deserti</name>
    <dbReference type="NCBI Taxonomy" id="2267266"/>
    <lineage>
        <taxon>Bacteria</taxon>
        <taxon>Pseudomonadati</taxon>
        <taxon>Pseudomonadota</taxon>
        <taxon>Alphaproteobacteria</taxon>
        <taxon>Hyphomicrobiales</taxon>
        <taxon>Flaviflagellibacter</taxon>
    </lineage>
</organism>
<feature type="transmembrane region" description="Helical" evidence="6">
    <location>
        <begin position="211"/>
        <end position="234"/>
    </location>
</feature>
<evidence type="ECO:0000256" key="6">
    <source>
        <dbReference type="SAM" id="Phobius"/>
    </source>
</evidence>
<dbReference type="Gene3D" id="1.20.1250.20">
    <property type="entry name" value="MFS general substrate transporter like domains"/>
    <property type="match status" value="2"/>
</dbReference>
<sequence>MRTSTSSAAAPRLVIFALALGGFAIGTTEFATMSLLPDFAGEFGIDVARAGHVISAYALGVVVGAPLLAVLTAGMRRRTLLIALMIAFAIFNALSGMAPNVEWMLVFRFLSGLPHGVYFGIAALTAASLVEESRRTTAIGRMFLGLTIATIVGVPVASLIGQYVGWRWSFGLVAAIATLTAILVAAFVPDRDHKGAHSPLGELAALKRPQVWLTLAIGAIGFGGVFAVYTYLTTTMMQVTDASPEAMPFALAVFGIGMTIGSLVMPRFADRALMPTAAALLIWSAVVLAIYPAATHNLAALMVVLFCIGFGVALGPVLQTRLMDVAGDAQALAAALNHSAFNTANALGPWLGGMAITAGYGLTSTGWVGTLLALAGLAIWAVSFALEKADARRGEGLPEAAE</sequence>
<evidence type="ECO:0000256" key="3">
    <source>
        <dbReference type="ARBA" id="ARBA00022692"/>
    </source>
</evidence>
<keyword evidence="2" id="KW-1003">Cell membrane</keyword>
<feature type="transmembrane region" description="Helical" evidence="6">
    <location>
        <begin position="80"/>
        <end position="99"/>
    </location>
</feature>
<evidence type="ECO:0000256" key="4">
    <source>
        <dbReference type="ARBA" id="ARBA00022989"/>
    </source>
</evidence>
<feature type="transmembrane region" description="Helical" evidence="6">
    <location>
        <begin position="105"/>
        <end position="130"/>
    </location>
</feature>
<dbReference type="InterPro" id="IPR020846">
    <property type="entry name" value="MFS_dom"/>
</dbReference>
<feature type="transmembrane region" description="Helical" evidence="6">
    <location>
        <begin position="272"/>
        <end position="292"/>
    </location>
</feature>
<evidence type="ECO:0000256" key="5">
    <source>
        <dbReference type="ARBA" id="ARBA00023136"/>
    </source>
</evidence>
<evidence type="ECO:0000256" key="2">
    <source>
        <dbReference type="ARBA" id="ARBA00022475"/>
    </source>
</evidence>
<protein>
    <submittedName>
        <fullName evidence="8">MFS transporter</fullName>
    </submittedName>
</protein>
<dbReference type="PANTHER" id="PTHR43124:SF3">
    <property type="entry name" value="CHLORAMPHENICOL EFFLUX PUMP RV0191"/>
    <property type="match status" value="1"/>
</dbReference>
<feature type="transmembrane region" description="Helical" evidence="6">
    <location>
        <begin position="298"/>
        <end position="318"/>
    </location>
</feature>
<evidence type="ECO:0000259" key="7">
    <source>
        <dbReference type="PROSITE" id="PS50850"/>
    </source>
</evidence>
<dbReference type="InterPro" id="IPR050189">
    <property type="entry name" value="MFS_Efflux_Transporters"/>
</dbReference>
<feature type="transmembrane region" description="Helical" evidence="6">
    <location>
        <begin position="366"/>
        <end position="386"/>
    </location>
</feature>
<evidence type="ECO:0000313" key="8">
    <source>
        <dbReference type="EMBL" id="MFC5067689.1"/>
    </source>
</evidence>
<comment type="caution">
    <text evidence="8">The sequence shown here is derived from an EMBL/GenBank/DDBJ whole genome shotgun (WGS) entry which is preliminary data.</text>
</comment>
<proteinExistence type="predicted"/>
<feature type="transmembrane region" description="Helical" evidence="6">
    <location>
        <begin position="246"/>
        <end position="265"/>
    </location>
</feature>
<keyword evidence="9" id="KW-1185">Reference proteome</keyword>
<evidence type="ECO:0000256" key="1">
    <source>
        <dbReference type="ARBA" id="ARBA00004651"/>
    </source>
</evidence>
<feature type="domain" description="Major facilitator superfamily (MFS) profile" evidence="7">
    <location>
        <begin position="14"/>
        <end position="393"/>
    </location>
</feature>
<keyword evidence="4 6" id="KW-1133">Transmembrane helix</keyword>
<comment type="subcellular location">
    <subcellularLocation>
        <location evidence="1">Cell membrane</location>
        <topology evidence="1">Multi-pass membrane protein</topology>
    </subcellularLocation>
</comment>
<dbReference type="SUPFAM" id="SSF103473">
    <property type="entry name" value="MFS general substrate transporter"/>
    <property type="match status" value="1"/>
</dbReference>
<evidence type="ECO:0000313" key="9">
    <source>
        <dbReference type="Proteomes" id="UP001595796"/>
    </source>
</evidence>
<accession>A0ABV9YZQ9</accession>
<dbReference type="CDD" id="cd17324">
    <property type="entry name" value="MFS_NepI_like"/>
    <property type="match status" value="1"/>
</dbReference>
<feature type="transmembrane region" description="Helical" evidence="6">
    <location>
        <begin position="170"/>
        <end position="190"/>
    </location>
</feature>
<keyword evidence="3 6" id="KW-0812">Transmembrane</keyword>
<feature type="transmembrane region" description="Helical" evidence="6">
    <location>
        <begin position="54"/>
        <end position="73"/>
    </location>
</feature>
<dbReference type="EMBL" id="JBHSJF010000005">
    <property type="protein sequence ID" value="MFC5067689.1"/>
    <property type="molecule type" value="Genomic_DNA"/>
</dbReference>